<sequence length="949" mass="106192">MEHTPAAAAYSQMHQNQNTNPNPLQPHPHPPPISTSLYSSYYYPPPPPPPPAADPQNQRITTQFYTTDPTTSLTPPGVDSYTTYPHLAYYFDPNSNTWVAKEAVRQYGSTPAAFPAPVSNTIPPNGTEQLAVSHLDSTMWANLTFLSQANSNQKQQQKKTQQKKMKVVQSAYCEVCRVDCNSKDVLDQHKLGKKHKKNLEKLQAATAAGCSVSAGSSNPVIGPLENPGKSENGNGQKSKKKAAEPLEDLDTKRRRILEGGAAAEAVRDFLTSIASFARHNIAIQMFGCSSPGKHNEPIKLTYIERDLLSDHHPLCSTSRFLDQLYCWRIGIEGGVASLLPQPSKALPPSLHRLNFNVYSLPGNWQSMVACQHMRDSSVISTHPYSDSCPTQTLSVTLNRRAMTRFLANLNLFPPKTFFKSNTKDTTLVPQLCNHKRFDEAIHILCQQNRLKEALQILHQIDKPSASVYSTLIQSCIKNRLLQQGKEVHQHIKLSGFVPGLFIFNRLLEMYAKCDSLMDSQKLFDEMHERDLCSWNVLISGYAKMGLLQEAKSLFDKMPERDNFSWTAMISGYVRHDRPNEALELFRMMKRRDNSKSNKFTVSSALAASAAVPCLRTGKEIHGYIMRTGLDSDEVVWSALSDMYGKCGSIEEARHIFDMMADRDIVTWTAMIDRYFQDGRRKEGFDLFADLLRSGIRPNDFTFSGVLNACANQTSEELGKKVHGYMTRVGFDPYSFAPSALVHMYSKCGNMVSAERVFKETPKPDLFSWTSLIAGYAQNGQPDEAIRYFELLVKSGTQPDHITFVGVLSACAHAGLVDKGLDYFHSIKEQYGLTHTADHYACIIDLLARSGQFEEAENIMSKMSMKPDKFLWASLLGGCRIHGNLKLAQRAAEALFEIEPENPATYVTLANIYATAGMWSEVAKIRKTMDDRGVVKKPAVQKDEGRRFCS</sequence>
<feature type="compositionally biased region" description="Pro residues" evidence="3">
    <location>
        <begin position="43"/>
        <end position="53"/>
    </location>
</feature>
<evidence type="ECO:0000313" key="5">
    <source>
        <dbReference type="EMBL" id="KAJ6371259.1"/>
    </source>
</evidence>
<feature type="domain" description="U1-type" evidence="4">
    <location>
        <begin position="168"/>
        <end position="202"/>
    </location>
</feature>
<dbReference type="SMART" id="SM00451">
    <property type="entry name" value="ZnF_U1"/>
    <property type="match status" value="1"/>
</dbReference>
<dbReference type="InterPro" id="IPR046960">
    <property type="entry name" value="PPR_At4g14850-like_plant"/>
</dbReference>
<feature type="repeat" description="PPR" evidence="2">
    <location>
        <begin position="764"/>
        <end position="798"/>
    </location>
</feature>
<feature type="region of interest" description="Disordered" evidence="3">
    <location>
        <begin position="1"/>
        <end position="57"/>
    </location>
</feature>
<feature type="repeat" description="PPR" evidence="2">
    <location>
        <begin position="464"/>
        <end position="498"/>
    </location>
</feature>
<dbReference type="InterPro" id="IPR011990">
    <property type="entry name" value="TPR-like_helical_dom_sf"/>
</dbReference>
<dbReference type="Pfam" id="PF20431">
    <property type="entry name" value="E_motif"/>
    <property type="match status" value="1"/>
</dbReference>
<name>A0ABQ9B2B5_9ROSI</name>
<proteinExistence type="predicted"/>
<reference evidence="5" key="1">
    <citation type="submission" date="2022-10" db="EMBL/GenBank/DDBJ databases">
        <authorList>
            <person name="Hyden B.L."/>
            <person name="Feng K."/>
            <person name="Yates T."/>
            <person name="Jawdy S."/>
            <person name="Smart L.B."/>
            <person name="Muchero W."/>
        </authorList>
    </citation>
    <scope>NUCLEOTIDE SEQUENCE</scope>
    <source>
        <tissue evidence="5">Shoot tip</tissue>
    </source>
</reference>
<reference evidence="5" key="2">
    <citation type="journal article" date="2023" name="Int. J. Mol. Sci.">
        <title>De Novo Assembly and Annotation of 11 Diverse Shrub Willow (Salix) Genomes Reveals Novel Gene Organization in Sex-Linked Regions.</title>
        <authorList>
            <person name="Hyden B."/>
            <person name="Feng K."/>
            <person name="Yates T.B."/>
            <person name="Jawdy S."/>
            <person name="Cereghino C."/>
            <person name="Smart L.B."/>
            <person name="Muchero W."/>
        </authorList>
    </citation>
    <scope>NUCLEOTIDE SEQUENCE</scope>
    <source>
        <tissue evidence="5">Shoot tip</tissue>
    </source>
</reference>
<feature type="region of interest" description="Disordered" evidence="3">
    <location>
        <begin position="212"/>
        <end position="247"/>
    </location>
</feature>
<dbReference type="Pfam" id="PF13041">
    <property type="entry name" value="PPR_2"/>
    <property type="match status" value="2"/>
</dbReference>
<feature type="repeat" description="PPR" evidence="2">
    <location>
        <begin position="901"/>
        <end position="935"/>
    </location>
</feature>
<dbReference type="InterPro" id="IPR036236">
    <property type="entry name" value="Znf_C2H2_sf"/>
</dbReference>
<protein>
    <recommendedName>
        <fullName evidence="4">U1-type domain-containing protein</fullName>
    </recommendedName>
</protein>
<keyword evidence="1" id="KW-0677">Repeat</keyword>
<dbReference type="InterPro" id="IPR003604">
    <property type="entry name" value="Matrin/U1-like-C_Znf_C2H2"/>
</dbReference>
<dbReference type="Gene3D" id="1.25.40.10">
    <property type="entry name" value="Tetratricopeptide repeat domain"/>
    <property type="match status" value="4"/>
</dbReference>
<accession>A0ABQ9B2B5</accession>
<dbReference type="EMBL" id="JAPFFI010000013">
    <property type="protein sequence ID" value="KAJ6371259.1"/>
    <property type="molecule type" value="Genomic_DNA"/>
</dbReference>
<dbReference type="SUPFAM" id="SSF57667">
    <property type="entry name" value="beta-beta-alpha zinc fingers"/>
    <property type="match status" value="1"/>
</dbReference>
<keyword evidence="6" id="KW-1185">Reference proteome</keyword>
<dbReference type="PANTHER" id="PTHR47926">
    <property type="entry name" value="PENTATRICOPEPTIDE REPEAT-CONTAINING PROTEIN"/>
    <property type="match status" value="1"/>
</dbReference>
<evidence type="ECO:0000259" key="4">
    <source>
        <dbReference type="SMART" id="SM00451"/>
    </source>
</evidence>
<feature type="repeat" description="PPR" evidence="2">
    <location>
        <begin position="561"/>
        <end position="595"/>
    </location>
</feature>
<dbReference type="Gene3D" id="3.30.160.60">
    <property type="entry name" value="Classic Zinc Finger"/>
    <property type="match status" value="1"/>
</dbReference>
<dbReference type="NCBIfam" id="TIGR00756">
    <property type="entry name" value="PPR"/>
    <property type="match status" value="4"/>
</dbReference>
<dbReference type="Pfam" id="PF12874">
    <property type="entry name" value="zf-met"/>
    <property type="match status" value="1"/>
</dbReference>
<evidence type="ECO:0000313" key="6">
    <source>
        <dbReference type="Proteomes" id="UP001141253"/>
    </source>
</evidence>
<feature type="compositionally biased region" description="Pro residues" evidence="3">
    <location>
        <begin position="23"/>
        <end position="33"/>
    </location>
</feature>
<dbReference type="InterPro" id="IPR002885">
    <property type="entry name" value="PPR_rpt"/>
</dbReference>
<dbReference type="PROSITE" id="PS51375">
    <property type="entry name" value="PPR"/>
    <property type="match status" value="7"/>
</dbReference>
<dbReference type="Proteomes" id="UP001141253">
    <property type="component" value="Chromosome 17"/>
</dbReference>
<feature type="repeat" description="PPR" evidence="2">
    <location>
        <begin position="663"/>
        <end position="697"/>
    </location>
</feature>
<dbReference type="PANTHER" id="PTHR47926:SF414">
    <property type="entry name" value="PENTATRICOPEPTIDE REPEAT-CONTAINING PROTEIN DOT4, CHLOROPLASTIC-LIKE"/>
    <property type="match status" value="1"/>
</dbReference>
<organism evidence="5 6">
    <name type="scientific">Salix suchowensis</name>
    <dbReference type="NCBI Taxonomy" id="1278906"/>
    <lineage>
        <taxon>Eukaryota</taxon>
        <taxon>Viridiplantae</taxon>
        <taxon>Streptophyta</taxon>
        <taxon>Embryophyta</taxon>
        <taxon>Tracheophyta</taxon>
        <taxon>Spermatophyta</taxon>
        <taxon>Magnoliopsida</taxon>
        <taxon>eudicotyledons</taxon>
        <taxon>Gunneridae</taxon>
        <taxon>Pentapetalae</taxon>
        <taxon>rosids</taxon>
        <taxon>fabids</taxon>
        <taxon>Malpighiales</taxon>
        <taxon>Salicaceae</taxon>
        <taxon>Saliceae</taxon>
        <taxon>Salix</taxon>
    </lineage>
</organism>
<evidence type="ECO:0000256" key="3">
    <source>
        <dbReference type="SAM" id="MobiDB-lite"/>
    </source>
</evidence>
<dbReference type="InterPro" id="IPR046848">
    <property type="entry name" value="E_motif"/>
</dbReference>
<feature type="repeat" description="PPR" evidence="2">
    <location>
        <begin position="530"/>
        <end position="560"/>
    </location>
</feature>
<dbReference type="Pfam" id="PF01535">
    <property type="entry name" value="PPR"/>
    <property type="match status" value="6"/>
</dbReference>
<gene>
    <name evidence="5" type="ORF">OIU77_001709</name>
</gene>
<dbReference type="InterPro" id="IPR013087">
    <property type="entry name" value="Znf_C2H2_type"/>
</dbReference>
<evidence type="ECO:0000256" key="2">
    <source>
        <dbReference type="PROSITE-ProRule" id="PRU00708"/>
    </source>
</evidence>
<dbReference type="SUPFAM" id="SSF48452">
    <property type="entry name" value="TPR-like"/>
    <property type="match status" value="1"/>
</dbReference>
<comment type="caution">
    <text evidence="5">The sequence shown here is derived from an EMBL/GenBank/DDBJ whole genome shotgun (WGS) entry which is preliminary data.</text>
</comment>
<feature type="repeat" description="PPR" evidence="2">
    <location>
        <begin position="632"/>
        <end position="662"/>
    </location>
</feature>
<evidence type="ECO:0000256" key="1">
    <source>
        <dbReference type="ARBA" id="ARBA00022737"/>
    </source>
</evidence>